<evidence type="ECO:0000313" key="3">
    <source>
        <dbReference type="Proteomes" id="UP000179334"/>
    </source>
</evidence>
<proteinExistence type="inferred from homology"/>
<comment type="subcellular location">
    <subcellularLocation>
        <location evidence="1">Cytoplasm</location>
    </subcellularLocation>
</comment>
<dbReference type="GO" id="GO:0006744">
    <property type="term" value="P:ubiquinone biosynthetic process"/>
    <property type="evidence" value="ECO:0007669"/>
    <property type="project" value="UniProtKB-UniRule"/>
</dbReference>
<name>A0A1F6T586_9PROT</name>
<dbReference type="AlphaFoldDB" id="A0A1F6T586"/>
<protein>
    <recommendedName>
        <fullName evidence="1">Ubiquinone biosynthesis accessory factor UbiK</fullName>
    </recommendedName>
</protein>
<comment type="caution">
    <text evidence="2">The sequence shown here is derived from an EMBL/GenBank/DDBJ whole genome shotgun (WGS) entry which is preliminary data.</text>
</comment>
<dbReference type="EMBL" id="MFSR01000029">
    <property type="protein sequence ID" value="OGI40291.1"/>
    <property type="molecule type" value="Genomic_DNA"/>
</dbReference>
<keyword evidence="1" id="KW-0831">Ubiquinone biosynthesis</keyword>
<gene>
    <name evidence="1" type="primary">ubiK</name>
    <name evidence="2" type="ORF">A2V91_07125</name>
</gene>
<keyword evidence="1" id="KW-0175">Coiled coil</keyword>
<feature type="coiled-coil region" evidence="1">
    <location>
        <begin position="50"/>
        <end position="77"/>
    </location>
</feature>
<dbReference type="PANTHER" id="PTHR38040">
    <property type="entry name" value="UBIQUINONE BIOSYNTHESIS ACCESSORY FACTOR UBIK"/>
    <property type="match status" value="1"/>
</dbReference>
<dbReference type="InterPro" id="IPR007475">
    <property type="entry name" value="UbiK"/>
</dbReference>
<reference evidence="2 3" key="1">
    <citation type="journal article" date="2016" name="Nat. Commun.">
        <title>Thousands of microbial genomes shed light on interconnected biogeochemical processes in an aquifer system.</title>
        <authorList>
            <person name="Anantharaman K."/>
            <person name="Brown C.T."/>
            <person name="Hug L.A."/>
            <person name="Sharon I."/>
            <person name="Castelle C.J."/>
            <person name="Probst A.J."/>
            <person name="Thomas B.C."/>
            <person name="Singh A."/>
            <person name="Wilkins M.J."/>
            <person name="Karaoz U."/>
            <person name="Brodie E.L."/>
            <person name="Williams K.H."/>
            <person name="Hubbard S.S."/>
            <person name="Banfield J.F."/>
        </authorList>
    </citation>
    <scope>NUCLEOTIDE SEQUENCE [LARGE SCALE GENOMIC DNA]</scope>
</reference>
<dbReference type="HAMAP" id="MF_02216">
    <property type="entry name" value="UbiK"/>
    <property type="match status" value="1"/>
</dbReference>
<dbReference type="PANTHER" id="PTHR38040:SF1">
    <property type="entry name" value="UBIQUINONE BIOSYNTHESIS ACCESSORY FACTOR UBIK"/>
    <property type="match status" value="1"/>
</dbReference>
<keyword evidence="1" id="KW-0963">Cytoplasm</keyword>
<dbReference type="GO" id="GO:0005829">
    <property type="term" value="C:cytosol"/>
    <property type="evidence" value="ECO:0007669"/>
    <property type="project" value="TreeGrafter"/>
</dbReference>
<organism evidence="2 3">
    <name type="scientific">Candidatus Muproteobacteria bacterium RBG_16_64_10</name>
    <dbReference type="NCBI Taxonomy" id="1817757"/>
    <lineage>
        <taxon>Bacteria</taxon>
        <taxon>Pseudomonadati</taxon>
        <taxon>Pseudomonadota</taxon>
        <taxon>Candidatus Muproteobacteria</taxon>
    </lineage>
</organism>
<evidence type="ECO:0000256" key="1">
    <source>
        <dbReference type="HAMAP-Rule" id="MF_02216"/>
    </source>
</evidence>
<comment type="function">
    <text evidence="1">Required for efficient ubiquinone (coenzyme Q) biosynthesis. UbiK is probably an accessory factor of Ubi enzymes and facilitates ubiquinone biosynthesis by acting as an assembly factor, a targeting factor, or both.</text>
</comment>
<comment type="similarity">
    <text evidence="1">Belongs to the UbiK family.</text>
</comment>
<sequence length="80" mass="9034">MTDPKHIIDDIAGVFARVLPEGLTREAEKNLRAALAAALARLDLVTREEIEVQEQVLARTRARLQEMEKKLAALEEKLKK</sequence>
<evidence type="ECO:0000313" key="2">
    <source>
        <dbReference type="EMBL" id="OGI40291.1"/>
    </source>
</evidence>
<dbReference type="UniPathway" id="UPA00232"/>
<comment type="pathway">
    <text evidence="1">Cofactor biosynthesis; ubiquinone biosynthesis.</text>
</comment>
<dbReference type="Pfam" id="PF04380">
    <property type="entry name" value="BMFP"/>
    <property type="match status" value="1"/>
</dbReference>
<accession>A0A1F6T586</accession>
<dbReference type="Proteomes" id="UP000179334">
    <property type="component" value="Unassembled WGS sequence"/>
</dbReference>